<dbReference type="EMBL" id="LR796916">
    <property type="protein sequence ID" value="CAB4175114.1"/>
    <property type="molecule type" value="Genomic_DNA"/>
</dbReference>
<evidence type="ECO:0000313" key="2">
    <source>
        <dbReference type="EMBL" id="CAB4193459.1"/>
    </source>
</evidence>
<reference evidence="2" key="1">
    <citation type="submission" date="2020-05" db="EMBL/GenBank/DDBJ databases">
        <authorList>
            <person name="Chiriac C."/>
            <person name="Salcher M."/>
            <person name="Ghai R."/>
            <person name="Kavagutti S V."/>
        </authorList>
    </citation>
    <scope>NUCLEOTIDE SEQUENCE</scope>
</reference>
<protein>
    <submittedName>
        <fullName evidence="2">Uncharacterized protein</fullName>
    </submittedName>
</protein>
<name>A0A6J5R901_9CAUD</name>
<sequence>MVIFTYNLKAEMMTLEQGKVVSQILERFDFEKVLKHMQSVGWKWFDEVPDMDDIKGTACRLLIEAIEDPQEVVSMGTGGFRVYKLPWGLELTFSIERSGSF</sequence>
<proteinExistence type="predicted"/>
<evidence type="ECO:0000313" key="1">
    <source>
        <dbReference type="EMBL" id="CAB4175114.1"/>
    </source>
</evidence>
<organism evidence="2">
    <name type="scientific">uncultured Caudovirales phage</name>
    <dbReference type="NCBI Taxonomy" id="2100421"/>
    <lineage>
        <taxon>Viruses</taxon>
        <taxon>Duplodnaviria</taxon>
        <taxon>Heunggongvirae</taxon>
        <taxon>Uroviricota</taxon>
        <taxon>Caudoviricetes</taxon>
        <taxon>Peduoviridae</taxon>
        <taxon>Maltschvirus</taxon>
        <taxon>Maltschvirus maltsch</taxon>
    </lineage>
</organism>
<accession>A0A6J5R901</accession>
<gene>
    <name evidence="2" type="ORF">UFOVP1247_80</name>
    <name evidence="1" type="ORF">UFOVP970_120</name>
</gene>
<dbReference type="EMBL" id="LR797195">
    <property type="protein sequence ID" value="CAB4193459.1"/>
    <property type="molecule type" value="Genomic_DNA"/>
</dbReference>